<dbReference type="InterPro" id="IPR047757">
    <property type="entry name" value="AfsA-like"/>
</dbReference>
<dbReference type="RefSeq" id="WP_378558762.1">
    <property type="nucleotide sequence ID" value="NZ_JBHSDL010000008.1"/>
</dbReference>
<feature type="domain" description="A-factor biosynthesis hotdog" evidence="1">
    <location>
        <begin position="21"/>
        <end position="153"/>
    </location>
</feature>
<dbReference type="NCBIfam" id="NF041195">
    <property type="entry name" value="ScbA_BarX_GamBu"/>
    <property type="match status" value="1"/>
</dbReference>
<dbReference type="Proteomes" id="UP001595844">
    <property type="component" value="Unassembled WGS sequence"/>
</dbReference>
<feature type="domain" description="A-factor biosynthesis hotdog" evidence="1">
    <location>
        <begin position="195"/>
        <end position="311"/>
    </location>
</feature>
<evidence type="ECO:0000259" key="1">
    <source>
        <dbReference type="Pfam" id="PF03756"/>
    </source>
</evidence>
<protein>
    <submittedName>
        <fullName evidence="2">ScbA/BarX family gamma-butyrolactone biosynthesis protein</fullName>
    </submittedName>
</protein>
<dbReference type="EMBL" id="JBHSDL010000008">
    <property type="protein sequence ID" value="MFC4374214.1"/>
    <property type="molecule type" value="Genomic_DNA"/>
</dbReference>
<evidence type="ECO:0000313" key="2">
    <source>
        <dbReference type="EMBL" id="MFC4374214.1"/>
    </source>
</evidence>
<proteinExistence type="predicted"/>
<sequence length="320" mass="34150">MTHTRAVTATHVRTVARALAHRQAVAEVFVTSLDAVAPDTFVVGAQLPRMHAHYGDHTGVLSLRHDLVLVMEAARQASLAVTHEFYGVPTDRAFLVRTFNGTGPDTTAWDIGTTPADLVMQVRALRTHYRGDDLQGLDLVLDISCAGVPLTTVDGSFSWVSPSQWAGIRTGFRKQLGLGAFHSAAPVGERAPAALVGRENSRNVVIGPPASSGGSTRAALVADTSHPILFDHELDHIPGNLLIEACRQTALAALQPELRRLISVTSTFDCFVELDQPAECVAEIADPGVDSTVVRCEIRQQGAVAARIDLEFAGGAEADR</sequence>
<name>A0ABV8VDX4_9NOCA</name>
<dbReference type="Pfam" id="PF03756">
    <property type="entry name" value="AfsA"/>
    <property type="match status" value="2"/>
</dbReference>
<accession>A0ABV8VDX4</accession>
<dbReference type="InterPro" id="IPR005509">
    <property type="entry name" value="AfsA_hotdog_dom"/>
</dbReference>
<keyword evidence="3" id="KW-1185">Reference proteome</keyword>
<evidence type="ECO:0000313" key="3">
    <source>
        <dbReference type="Proteomes" id="UP001595844"/>
    </source>
</evidence>
<gene>
    <name evidence="2" type="ORF">ACFO5K_08850</name>
</gene>
<reference evidence="3" key="1">
    <citation type="journal article" date="2019" name="Int. J. Syst. Evol. Microbiol.">
        <title>The Global Catalogue of Microorganisms (GCM) 10K type strain sequencing project: providing services to taxonomists for standard genome sequencing and annotation.</title>
        <authorList>
            <consortium name="The Broad Institute Genomics Platform"/>
            <consortium name="The Broad Institute Genome Sequencing Center for Infectious Disease"/>
            <person name="Wu L."/>
            <person name="Ma J."/>
        </authorList>
    </citation>
    <scope>NUCLEOTIDE SEQUENCE [LARGE SCALE GENOMIC DNA]</scope>
    <source>
        <strain evidence="3">IBRC-M 10490</strain>
    </source>
</reference>
<organism evidence="2 3">
    <name type="scientific">Nocardia halotolerans</name>
    <dbReference type="NCBI Taxonomy" id="1755878"/>
    <lineage>
        <taxon>Bacteria</taxon>
        <taxon>Bacillati</taxon>
        <taxon>Actinomycetota</taxon>
        <taxon>Actinomycetes</taxon>
        <taxon>Mycobacteriales</taxon>
        <taxon>Nocardiaceae</taxon>
        <taxon>Nocardia</taxon>
    </lineage>
</organism>
<comment type="caution">
    <text evidence="2">The sequence shown here is derived from an EMBL/GenBank/DDBJ whole genome shotgun (WGS) entry which is preliminary data.</text>
</comment>